<dbReference type="Proteomes" id="UP000054007">
    <property type="component" value="Unassembled WGS sequence"/>
</dbReference>
<dbReference type="AlphaFoldDB" id="A0A0D7BTF1"/>
<dbReference type="STRING" id="1314674.A0A0D7BTF1"/>
<name>A0A0D7BTF1_9AGAR</name>
<feature type="compositionally biased region" description="Polar residues" evidence="1">
    <location>
        <begin position="47"/>
        <end position="68"/>
    </location>
</feature>
<keyword evidence="3" id="KW-1185">Reference proteome</keyword>
<dbReference type="EMBL" id="KN880439">
    <property type="protein sequence ID" value="KIY72886.1"/>
    <property type="molecule type" value="Genomic_DNA"/>
</dbReference>
<accession>A0A0D7BTF1</accession>
<evidence type="ECO:0000313" key="2">
    <source>
        <dbReference type="EMBL" id="KIY72886.1"/>
    </source>
</evidence>
<feature type="region of interest" description="Disordered" evidence="1">
    <location>
        <begin position="713"/>
        <end position="734"/>
    </location>
</feature>
<evidence type="ECO:0000256" key="1">
    <source>
        <dbReference type="SAM" id="MobiDB-lite"/>
    </source>
</evidence>
<proteinExistence type="predicted"/>
<reference evidence="2 3" key="1">
    <citation type="journal article" date="2015" name="Fungal Genet. Biol.">
        <title>Evolution of novel wood decay mechanisms in Agaricales revealed by the genome sequences of Fistulina hepatica and Cylindrobasidium torrendii.</title>
        <authorList>
            <person name="Floudas D."/>
            <person name="Held B.W."/>
            <person name="Riley R."/>
            <person name="Nagy L.G."/>
            <person name="Koehler G."/>
            <person name="Ransdell A.S."/>
            <person name="Younus H."/>
            <person name="Chow J."/>
            <person name="Chiniquy J."/>
            <person name="Lipzen A."/>
            <person name="Tritt A."/>
            <person name="Sun H."/>
            <person name="Haridas S."/>
            <person name="LaButti K."/>
            <person name="Ohm R.A."/>
            <person name="Kues U."/>
            <person name="Blanchette R.A."/>
            <person name="Grigoriev I.V."/>
            <person name="Minto R.E."/>
            <person name="Hibbett D.S."/>
        </authorList>
    </citation>
    <scope>NUCLEOTIDE SEQUENCE [LARGE SCALE GENOMIC DNA]</scope>
    <source>
        <strain evidence="2 3">FP15055 ss-10</strain>
    </source>
</reference>
<sequence length="734" mass="85008">MRGQWLQAGWSCAKRSFASTPHQQRVDIPQIANSARSYTTATASTSQPNREVSPPTTHPQVAGTQTPKQSLELSYAGDLIKRLTTALQHDKNPTRIWRLYRVLAINHNDKLPPAIHHHALRKVTPTLQQLRRASVRRPAKSGPRTPHAHEDRFRFVIRQLQILDKVSLSDFNFILAQFAAVGNHLGCVTILREMSVHNVRPNAPSLGYALQAIAHRLTLPCRVGLKQQRLAASKNTLETVLGYFKEQPHLITSLTWDLVLRIAKDTHDLETFEWLVKWGYGIDLATPDRAINPWDTPSEGILPVPDSPFPFSVSALNAILDAYGRAGNISRLVQTFEVLTTPVPHIQEYFAVDSWDQDEDDDFGVVPTSTYVFPHTVPNTTSYAIIIRHVARAGKRVLARHYLYAAYRDYRRRAHDLFLQHRDTRIIHPPSPNLSLTREHLLSVVSLAKRTRDMGLYKWLHNRGFPAVLNQLTRDLEHALKARELKGNPKPVPPVRAVYGRATFTGNRSDTPLVNTPQVKYLNMNVHIFHLEKQIKEVQVLWDHLKIMRERSYQRKTEYLGRRVWRSQKVFIPEEGRMTLVSKTWWKAYVRFRELSEDAEWYRPGRKMMQRYIHKRWNRHTKRKMSIWRTKHGFWRPRSRQIWWDHERVRLAERIRRIFVARGKEEGKTEEEIEKEVADAVEQIPETPGGQKKIRTYSQMQYHRRQALKDAMTMGVLPGGSTEEAATEKADSTP</sequence>
<feature type="compositionally biased region" description="Low complexity" evidence="1">
    <location>
        <begin position="36"/>
        <end position="46"/>
    </location>
</feature>
<evidence type="ECO:0000313" key="3">
    <source>
        <dbReference type="Proteomes" id="UP000054007"/>
    </source>
</evidence>
<organism evidence="2 3">
    <name type="scientific">Cylindrobasidium torrendii FP15055 ss-10</name>
    <dbReference type="NCBI Taxonomy" id="1314674"/>
    <lineage>
        <taxon>Eukaryota</taxon>
        <taxon>Fungi</taxon>
        <taxon>Dikarya</taxon>
        <taxon>Basidiomycota</taxon>
        <taxon>Agaricomycotina</taxon>
        <taxon>Agaricomycetes</taxon>
        <taxon>Agaricomycetidae</taxon>
        <taxon>Agaricales</taxon>
        <taxon>Marasmiineae</taxon>
        <taxon>Physalacriaceae</taxon>
        <taxon>Cylindrobasidium</taxon>
    </lineage>
</organism>
<dbReference type="OrthoDB" id="276151at2759"/>
<protein>
    <submittedName>
        <fullName evidence="2">Uncharacterized protein</fullName>
    </submittedName>
</protein>
<feature type="region of interest" description="Disordered" evidence="1">
    <location>
        <begin position="36"/>
        <end position="68"/>
    </location>
</feature>
<gene>
    <name evidence="2" type="ORF">CYLTODRAFT_485867</name>
</gene>